<feature type="region of interest" description="Disordered" evidence="1">
    <location>
        <begin position="1"/>
        <end position="23"/>
    </location>
</feature>
<dbReference type="RefSeq" id="WP_204841543.1">
    <property type="nucleotide sequence ID" value="NZ_JAFBCL010000001.1"/>
</dbReference>
<reference evidence="2 5" key="1">
    <citation type="submission" date="2021-01" db="EMBL/GenBank/DDBJ databases">
        <title>Sequencing the genomes of 1000 actinobacteria strains.</title>
        <authorList>
            <person name="Klenk H.-P."/>
        </authorList>
    </citation>
    <scope>NUCLEOTIDE SEQUENCE [LARGE SCALE GENOMIC DNA]</scope>
    <source>
        <strain evidence="2 5">DSM 44581</strain>
    </source>
</reference>
<dbReference type="Proteomes" id="UP001195724">
    <property type="component" value="Unassembled WGS sequence"/>
</dbReference>
<name>A0A8T8I1Q1_9PSEU</name>
<proteinExistence type="predicted"/>
<evidence type="ECO:0000313" key="2">
    <source>
        <dbReference type="EMBL" id="MBM7810595.1"/>
    </source>
</evidence>
<evidence type="ECO:0000313" key="4">
    <source>
        <dbReference type="Proteomes" id="UP000671828"/>
    </source>
</evidence>
<evidence type="ECO:0000313" key="3">
    <source>
        <dbReference type="EMBL" id="QTR04686.1"/>
    </source>
</evidence>
<sequence>MPDGERVYNTNGNLAEFGDRAGGKTKVEYTPGYSNLPSAVIDPQAALTGSSTACRPCG</sequence>
<gene>
    <name evidence="3" type="ORF">J7S33_07585</name>
    <name evidence="2" type="ORF">JOE68_001460</name>
</gene>
<accession>A0A8T8I1Q1</accession>
<dbReference type="EMBL" id="JAFBCL010000001">
    <property type="protein sequence ID" value="MBM7810595.1"/>
    <property type="molecule type" value="Genomic_DNA"/>
</dbReference>
<dbReference type="Proteomes" id="UP000671828">
    <property type="component" value="Chromosome"/>
</dbReference>
<keyword evidence="5" id="KW-1185">Reference proteome</keyword>
<dbReference type="AlphaFoldDB" id="A0A8T8I1Q1"/>
<dbReference type="EMBL" id="CP072788">
    <property type="protein sequence ID" value="QTR04686.1"/>
    <property type="molecule type" value="Genomic_DNA"/>
</dbReference>
<evidence type="ECO:0000313" key="5">
    <source>
        <dbReference type="Proteomes" id="UP001195724"/>
    </source>
</evidence>
<evidence type="ECO:0000256" key="1">
    <source>
        <dbReference type="SAM" id="MobiDB-lite"/>
    </source>
</evidence>
<organism evidence="3 4">
    <name type="scientific">Saccharothrix algeriensis</name>
    <dbReference type="NCBI Taxonomy" id="173560"/>
    <lineage>
        <taxon>Bacteria</taxon>
        <taxon>Bacillati</taxon>
        <taxon>Actinomycetota</taxon>
        <taxon>Actinomycetes</taxon>
        <taxon>Pseudonocardiales</taxon>
        <taxon>Pseudonocardiaceae</taxon>
        <taxon>Saccharothrix</taxon>
    </lineage>
</organism>
<reference evidence="3" key="2">
    <citation type="submission" date="2021-04" db="EMBL/GenBank/DDBJ databases">
        <title>Saccharothrix algeriensis WGS.</title>
        <authorList>
            <person name="Stuskova K."/>
            <person name="Hakalova E."/>
            <person name="Tebbal A.B."/>
            <person name="Eichmeier A."/>
        </authorList>
    </citation>
    <scope>NUCLEOTIDE SEQUENCE</scope>
    <source>
        <strain evidence="3">NRRL B-24137</strain>
    </source>
</reference>
<protein>
    <submittedName>
        <fullName evidence="3">Uncharacterized protein</fullName>
    </submittedName>
</protein>